<keyword evidence="2" id="KW-1185">Reference proteome</keyword>
<name>A0ABY4ZZ94_9CAUL</name>
<dbReference type="EMBL" id="CP096040">
    <property type="protein sequence ID" value="USQ97251.1"/>
    <property type="molecule type" value="Genomic_DNA"/>
</dbReference>
<accession>A0ABY4ZZ94</accession>
<evidence type="ECO:0000313" key="2">
    <source>
        <dbReference type="Proteomes" id="UP001057520"/>
    </source>
</evidence>
<organism evidence="1 2">
    <name type="scientific">Caulobacter segnis</name>
    <dbReference type="NCBI Taxonomy" id="88688"/>
    <lineage>
        <taxon>Bacteria</taxon>
        <taxon>Pseudomonadati</taxon>
        <taxon>Pseudomonadota</taxon>
        <taxon>Alphaproteobacteria</taxon>
        <taxon>Caulobacterales</taxon>
        <taxon>Caulobacteraceae</taxon>
        <taxon>Caulobacter</taxon>
    </lineage>
</organism>
<dbReference type="Proteomes" id="UP001057520">
    <property type="component" value="Chromosome"/>
</dbReference>
<sequence>MADLLDDHPDLDPCLVWPDLMKAYYRRLKGDTEVRVKFSTQAGHTEEVEFGDVNPDKILAQAERLKAACARKSGKRIRYAITGRFRPRSY</sequence>
<gene>
    <name evidence="1" type="ORF">MZV50_06830</name>
</gene>
<protein>
    <submittedName>
        <fullName evidence="1">Uncharacterized protein</fullName>
    </submittedName>
</protein>
<evidence type="ECO:0000313" key="1">
    <source>
        <dbReference type="EMBL" id="USQ97251.1"/>
    </source>
</evidence>
<proteinExistence type="predicted"/>
<reference evidence="1 2" key="1">
    <citation type="submission" date="2022-04" db="EMBL/GenBank/DDBJ databases">
        <title>Genome sequence of soybean root-associated Caulobacter segnis RL271.</title>
        <authorList>
            <person name="Longley R."/>
            <person name="Bonito G."/>
            <person name="Trigodet F."/>
            <person name="Crosson S."/>
            <person name="Fiebig A."/>
        </authorList>
    </citation>
    <scope>NUCLEOTIDE SEQUENCE [LARGE SCALE GENOMIC DNA]</scope>
    <source>
        <strain evidence="1 2">RL271</strain>
    </source>
</reference>